<dbReference type="AlphaFoldDB" id="A0A8X7UTT7"/>
<keyword evidence="2" id="KW-1185">Reference proteome</keyword>
<name>A0A8X7UTT7_BRACI</name>
<proteinExistence type="predicted"/>
<dbReference type="Proteomes" id="UP000886595">
    <property type="component" value="Unassembled WGS sequence"/>
</dbReference>
<evidence type="ECO:0000313" key="1">
    <source>
        <dbReference type="EMBL" id="KAG2289456.1"/>
    </source>
</evidence>
<comment type="caution">
    <text evidence="1">The sequence shown here is derived from an EMBL/GenBank/DDBJ whole genome shotgun (WGS) entry which is preliminary data.</text>
</comment>
<organism evidence="1 2">
    <name type="scientific">Brassica carinata</name>
    <name type="common">Ethiopian mustard</name>
    <name type="synonym">Abyssinian cabbage</name>
    <dbReference type="NCBI Taxonomy" id="52824"/>
    <lineage>
        <taxon>Eukaryota</taxon>
        <taxon>Viridiplantae</taxon>
        <taxon>Streptophyta</taxon>
        <taxon>Embryophyta</taxon>
        <taxon>Tracheophyta</taxon>
        <taxon>Spermatophyta</taxon>
        <taxon>Magnoliopsida</taxon>
        <taxon>eudicotyledons</taxon>
        <taxon>Gunneridae</taxon>
        <taxon>Pentapetalae</taxon>
        <taxon>rosids</taxon>
        <taxon>malvids</taxon>
        <taxon>Brassicales</taxon>
        <taxon>Brassicaceae</taxon>
        <taxon>Brassiceae</taxon>
        <taxon>Brassica</taxon>
    </lineage>
</organism>
<dbReference type="EMBL" id="JAAMPC010000010">
    <property type="protein sequence ID" value="KAG2289456.1"/>
    <property type="molecule type" value="Genomic_DNA"/>
</dbReference>
<reference evidence="1 2" key="1">
    <citation type="submission" date="2020-02" db="EMBL/GenBank/DDBJ databases">
        <authorList>
            <person name="Ma Q."/>
            <person name="Huang Y."/>
            <person name="Song X."/>
            <person name="Pei D."/>
        </authorList>
    </citation>
    <scope>NUCLEOTIDE SEQUENCE [LARGE SCALE GENOMIC DNA]</scope>
    <source>
        <strain evidence="1">Sxm20200214</strain>
        <tissue evidence="1">Leaf</tissue>
    </source>
</reference>
<evidence type="ECO:0000313" key="2">
    <source>
        <dbReference type="Proteomes" id="UP000886595"/>
    </source>
</evidence>
<accession>A0A8X7UTT7</accession>
<gene>
    <name evidence="1" type="ORF">Bca52824_049060</name>
</gene>
<protein>
    <submittedName>
        <fullName evidence="1">Uncharacterized protein</fullName>
    </submittedName>
</protein>
<sequence>MQRVLFPDSLMTFNLFLEKRREKYRTAERSDIVMRFRSMVWKSSTRADFISGDSSMGSITCSVLIIVGQMDSFFELIHTPAISYLKQFNRDGVLLLRRLDSRLSKDLPSDLQKLRCKRLKH</sequence>